<dbReference type="EMBL" id="LLXZ01000205">
    <property type="protein sequence ID" value="KRQ95670.1"/>
    <property type="molecule type" value="Genomic_DNA"/>
</dbReference>
<evidence type="ECO:0000313" key="3">
    <source>
        <dbReference type="Proteomes" id="UP000050863"/>
    </source>
</evidence>
<evidence type="ECO:0000313" key="2">
    <source>
        <dbReference type="EMBL" id="KRQ95670.1"/>
    </source>
</evidence>
<evidence type="ECO:0000256" key="1">
    <source>
        <dbReference type="SAM" id="MobiDB-lite"/>
    </source>
</evidence>
<feature type="region of interest" description="Disordered" evidence="1">
    <location>
        <begin position="1"/>
        <end position="61"/>
    </location>
</feature>
<comment type="caution">
    <text evidence="2">The sequence shown here is derived from an EMBL/GenBank/DDBJ whole genome shotgun (WGS) entry which is preliminary data.</text>
</comment>
<gene>
    <name evidence="2" type="ORF">CQ12_03530</name>
</gene>
<feature type="compositionally biased region" description="Basic and acidic residues" evidence="1">
    <location>
        <begin position="34"/>
        <end position="43"/>
    </location>
</feature>
<proteinExistence type="predicted"/>
<dbReference type="AlphaFoldDB" id="A0A0R3KIQ4"/>
<accession>A0A0R3KIQ4</accession>
<dbReference type="RefSeq" id="WP_057839956.1">
    <property type="nucleotide sequence ID" value="NZ_LLXZ01000205.1"/>
</dbReference>
<name>A0A0R3KIQ4_9BRAD</name>
<sequence length="96" mass="10400">MGHRNTDVGNDTPTRKPGQPVVGNLSGSNSRIDPSLKRQEKASQHPAGVCGAMSQQGGEFRGNVSAPQKFVHLVGCRDRKVAPDPEVRQYPNPLKR</sequence>
<organism evidence="2 3">
    <name type="scientific">Bradyrhizobium jicamae</name>
    <dbReference type="NCBI Taxonomy" id="280332"/>
    <lineage>
        <taxon>Bacteria</taxon>
        <taxon>Pseudomonadati</taxon>
        <taxon>Pseudomonadota</taxon>
        <taxon>Alphaproteobacteria</taxon>
        <taxon>Hyphomicrobiales</taxon>
        <taxon>Nitrobacteraceae</taxon>
        <taxon>Bradyrhizobium</taxon>
    </lineage>
</organism>
<protein>
    <submittedName>
        <fullName evidence="2">Uncharacterized protein</fullName>
    </submittedName>
</protein>
<keyword evidence="3" id="KW-1185">Reference proteome</keyword>
<dbReference type="OrthoDB" id="8244011at2"/>
<dbReference type="Proteomes" id="UP000050863">
    <property type="component" value="Unassembled WGS sequence"/>
</dbReference>
<reference evidence="2 3" key="1">
    <citation type="submission" date="2014-03" db="EMBL/GenBank/DDBJ databases">
        <title>Bradyrhizobium valentinum sp. nov., isolated from effective nodules of Lupinus mariae-josephae, a lupine endemic of basic-lime soils in Eastern Spain.</title>
        <authorList>
            <person name="Duran D."/>
            <person name="Rey L."/>
            <person name="Navarro A."/>
            <person name="Busquets A."/>
            <person name="Imperial J."/>
            <person name="Ruiz-Argueso T."/>
        </authorList>
    </citation>
    <scope>NUCLEOTIDE SEQUENCE [LARGE SCALE GENOMIC DNA]</scope>
    <source>
        <strain evidence="2 3">PAC68</strain>
    </source>
</reference>